<name>A0A8X6T0W7_TRICX</name>
<dbReference type="AlphaFoldDB" id="A0A8X6T0W7"/>
<evidence type="ECO:0000313" key="3">
    <source>
        <dbReference type="Proteomes" id="UP000887159"/>
    </source>
</evidence>
<protein>
    <submittedName>
        <fullName evidence="2">Reverse transcriptase domain-containing protein</fullName>
    </submittedName>
</protein>
<reference evidence="2" key="1">
    <citation type="submission" date="2020-08" db="EMBL/GenBank/DDBJ databases">
        <title>Multicomponent nature underlies the extraordinary mechanical properties of spider dragline silk.</title>
        <authorList>
            <person name="Kono N."/>
            <person name="Nakamura H."/>
            <person name="Mori M."/>
            <person name="Yoshida Y."/>
            <person name="Ohtoshi R."/>
            <person name="Malay A.D."/>
            <person name="Moran D.A.P."/>
            <person name="Tomita M."/>
            <person name="Numata K."/>
            <person name="Arakawa K."/>
        </authorList>
    </citation>
    <scope>NUCLEOTIDE SEQUENCE</scope>
</reference>
<keyword evidence="3" id="KW-1185">Reference proteome</keyword>
<dbReference type="PANTHER" id="PTHR47331">
    <property type="entry name" value="PHD-TYPE DOMAIN-CONTAINING PROTEIN"/>
    <property type="match status" value="1"/>
</dbReference>
<dbReference type="Proteomes" id="UP000887159">
    <property type="component" value="Unassembled WGS sequence"/>
</dbReference>
<organism evidence="2 3">
    <name type="scientific">Trichonephila clavipes</name>
    <name type="common">Golden silk orbweaver</name>
    <name type="synonym">Nephila clavipes</name>
    <dbReference type="NCBI Taxonomy" id="2585209"/>
    <lineage>
        <taxon>Eukaryota</taxon>
        <taxon>Metazoa</taxon>
        <taxon>Ecdysozoa</taxon>
        <taxon>Arthropoda</taxon>
        <taxon>Chelicerata</taxon>
        <taxon>Arachnida</taxon>
        <taxon>Araneae</taxon>
        <taxon>Araneomorphae</taxon>
        <taxon>Entelegynae</taxon>
        <taxon>Araneoidea</taxon>
        <taxon>Nephilidae</taxon>
        <taxon>Trichonephila</taxon>
    </lineage>
</organism>
<keyword evidence="2" id="KW-0548">Nucleotidyltransferase</keyword>
<evidence type="ECO:0000313" key="2">
    <source>
        <dbReference type="EMBL" id="GFY16353.1"/>
    </source>
</evidence>
<comment type="caution">
    <text evidence="2">The sequence shown here is derived from an EMBL/GenBank/DDBJ whole genome shotgun (WGS) entry which is preliminary data.</text>
</comment>
<gene>
    <name evidence="2" type="primary">AVEN_134318_1</name>
    <name evidence="2" type="ORF">TNCV_2349981</name>
</gene>
<dbReference type="EMBL" id="BMAU01021338">
    <property type="protein sequence ID" value="GFY16353.1"/>
    <property type="molecule type" value="Genomic_DNA"/>
</dbReference>
<keyword evidence="2" id="KW-0808">Transferase</keyword>
<feature type="compositionally biased region" description="Basic and acidic residues" evidence="1">
    <location>
        <begin position="292"/>
        <end position="306"/>
    </location>
</feature>
<dbReference type="SUPFAM" id="SSF56672">
    <property type="entry name" value="DNA/RNA polymerases"/>
    <property type="match status" value="1"/>
</dbReference>
<evidence type="ECO:0000256" key="1">
    <source>
        <dbReference type="SAM" id="MobiDB-lite"/>
    </source>
</evidence>
<dbReference type="GO" id="GO:0003964">
    <property type="term" value="F:RNA-directed DNA polymerase activity"/>
    <property type="evidence" value="ECO:0007669"/>
    <property type="project" value="UniProtKB-KW"/>
</dbReference>
<keyword evidence="2" id="KW-0695">RNA-directed DNA polymerase</keyword>
<accession>A0A8X6T0W7</accession>
<dbReference type="InterPro" id="IPR043502">
    <property type="entry name" value="DNA/RNA_pol_sf"/>
</dbReference>
<proteinExistence type="predicted"/>
<feature type="region of interest" description="Disordered" evidence="1">
    <location>
        <begin position="288"/>
        <end position="309"/>
    </location>
</feature>
<sequence>MYSVSKVPGSEISSCNAMRVASLFVKEMDISQLWRLDSLGIQDPSEQKTKEELHKASMEHFLRTVKVGLQVTTHKLKKENLFKEYGDVFKEWKREGITEEVSKEELRSVSYYLPHRHVVKTDSTTKIRPVFNASSKQKGAVSLNDYLEKSLNLIELIPSISPFLLGSTIQYHLEKKLEAKQGRGKYPECIVQKLMSSFYRDNCLASVQTQSELDRFIDVATEIMAERKFDLRDFRELMEEVITKRNILAASHKVFDSLRITGPRLPFQRLYPLEVSAKTEIGVLKAPGKDSLPVEKTPESSTDHVSDSLTDYVSDSPVKKFDKADAALPIESSEMGEFETKYYETKAKLQNILENLYVRTYVYNDNSDVFENVSIADEDQKYQQILWKNNSNENIRTYKLKAVTYGLAPASFLATRCIKQIALDNIDNPNLSRVLQEDINIDDLLLGSNTPNNAISICKDIAHVLSTRGFHLKWNSNSTEFFAQFSEHCSHDTRVEFSP</sequence>